<dbReference type="Proteomes" id="UP000000305">
    <property type="component" value="Unassembled WGS sequence"/>
</dbReference>
<name>E9GK99_DAPPU</name>
<dbReference type="KEGG" id="dpx:DAPPUDRAFT_318964"/>
<dbReference type="HOGENOM" id="CLU_2186563_0_0_1"/>
<accession>E9GK99</accession>
<organism evidence="1 2">
    <name type="scientific">Daphnia pulex</name>
    <name type="common">Water flea</name>
    <dbReference type="NCBI Taxonomy" id="6669"/>
    <lineage>
        <taxon>Eukaryota</taxon>
        <taxon>Metazoa</taxon>
        <taxon>Ecdysozoa</taxon>
        <taxon>Arthropoda</taxon>
        <taxon>Crustacea</taxon>
        <taxon>Branchiopoda</taxon>
        <taxon>Diplostraca</taxon>
        <taxon>Cladocera</taxon>
        <taxon>Anomopoda</taxon>
        <taxon>Daphniidae</taxon>
        <taxon>Daphnia</taxon>
    </lineage>
</organism>
<dbReference type="PhylomeDB" id="E9GK99"/>
<dbReference type="OrthoDB" id="6387542at2759"/>
<keyword evidence="2" id="KW-1185">Reference proteome</keyword>
<reference evidence="1 2" key="1">
    <citation type="journal article" date="2011" name="Science">
        <title>The ecoresponsive genome of Daphnia pulex.</title>
        <authorList>
            <person name="Colbourne J.K."/>
            <person name="Pfrender M.E."/>
            <person name="Gilbert D."/>
            <person name="Thomas W.K."/>
            <person name="Tucker A."/>
            <person name="Oakley T.H."/>
            <person name="Tokishita S."/>
            <person name="Aerts A."/>
            <person name="Arnold G.J."/>
            <person name="Basu M.K."/>
            <person name="Bauer D.J."/>
            <person name="Caceres C.E."/>
            <person name="Carmel L."/>
            <person name="Casola C."/>
            <person name="Choi J.H."/>
            <person name="Detter J.C."/>
            <person name="Dong Q."/>
            <person name="Dusheyko S."/>
            <person name="Eads B.D."/>
            <person name="Frohlich T."/>
            <person name="Geiler-Samerotte K.A."/>
            <person name="Gerlach D."/>
            <person name="Hatcher P."/>
            <person name="Jogdeo S."/>
            <person name="Krijgsveld J."/>
            <person name="Kriventseva E.V."/>
            <person name="Kultz D."/>
            <person name="Laforsch C."/>
            <person name="Lindquist E."/>
            <person name="Lopez J."/>
            <person name="Manak J.R."/>
            <person name="Muller J."/>
            <person name="Pangilinan J."/>
            <person name="Patwardhan R.P."/>
            <person name="Pitluck S."/>
            <person name="Pritham E.J."/>
            <person name="Rechtsteiner A."/>
            <person name="Rho M."/>
            <person name="Rogozin I.B."/>
            <person name="Sakarya O."/>
            <person name="Salamov A."/>
            <person name="Schaack S."/>
            <person name="Shapiro H."/>
            <person name="Shiga Y."/>
            <person name="Skalitzky C."/>
            <person name="Smith Z."/>
            <person name="Souvorov A."/>
            <person name="Sung W."/>
            <person name="Tang Z."/>
            <person name="Tsuchiya D."/>
            <person name="Tu H."/>
            <person name="Vos H."/>
            <person name="Wang M."/>
            <person name="Wolf Y.I."/>
            <person name="Yamagata H."/>
            <person name="Yamada T."/>
            <person name="Ye Y."/>
            <person name="Shaw J.R."/>
            <person name="Andrews J."/>
            <person name="Crease T.J."/>
            <person name="Tang H."/>
            <person name="Lucas S.M."/>
            <person name="Robertson H.M."/>
            <person name="Bork P."/>
            <person name="Koonin E.V."/>
            <person name="Zdobnov E.M."/>
            <person name="Grigoriev I.V."/>
            <person name="Lynch M."/>
            <person name="Boore J.L."/>
        </authorList>
    </citation>
    <scope>NUCLEOTIDE SEQUENCE [LARGE SCALE GENOMIC DNA]</scope>
</reference>
<dbReference type="AlphaFoldDB" id="E9GK99"/>
<proteinExistence type="predicted"/>
<sequence>MPGAGLQDIHLYLNLPTHNVFKDVGYIVKFNGENYSDYRSEFLSKMEQLGMKTMVNAPEGRVEILPTEVRNEYIVTNQAAIDAWLFVTCRNYILATNEQESKEKPVLIF</sequence>
<evidence type="ECO:0000313" key="1">
    <source>
        <dbReference type="EMBL" id="EFX80095.1"/>
    </source>
</evidence>
<protein>
    <submittedName>
        <fullName evidence="1">Uncharacterized protein</fullName>
    </submittedName>
</protein>
<dbReference type="InParanoid" id="E9GK99"/>
<gene>
    <name evidence="1" type="ORF">DAPPUDRAFT_318964</name>
</gene>
<dbReference type="EMBL" id="GL732549">
    <property type="protein sequence ID" value="EFX80095.1"/>
    <property type="molecule type" value="Genomic_DNA"/>
</dbReference>
<evidence type="ECO:0000313" key="2">
    <source>
        <dbReference type="Proteomes" id="UP000000305"/>
    </source>
</evidence>